<sequence length="81" mass="8709">MPMSATEIEQLICAGLPDAKVVIEDLRGDGDHYSALVVSPSFNGLSRVRRHQAVYDALGGKMGGELHALMLKTLTPEEDSV</sequence>
<dbReference type="InterPro" id="IPR050961">
    <property type="entry name" value="BolA/IbaG_stress_morph_reg"/>
</dbReference>
<dbReference type="EMBL" id="CAHP01000024">
    <property type="protein sequence ID" value="CCG42022.1"/>
    <property type="molecule type" value="Genomic_DNA"/>
</dbReference>
<evidence type="ECO:0000313" key="3">
    <source>
        <dbReference type="EMBL" id="CCG42022.1"/>
    </source>
</evidence>
<evidence type="ECO:0008006" key="5">
    <source>
        <dbReference type="Google" id="ProtNLM"/>
    </source>
</evidence>
<dbReference type="PIRSF" id="PIRSF003113">
    <property type="entry name" value="BolA"/>
    <property type="match status" value="1"/>
</dbReference>
<dbReference type="eggNOG" id="COG0271">
    <property type="taxonomic scope" value="Bacteria"/>
</dbReference>
<dbReference type="SUPFAM" id="SSF82657">
    <property type="entry name" value="BolA-like"/>
    <property type="match status" value="1"/>
</dbReference>
<name>H8FUI4_MAGML</name>
<accession>H8FUI4</accession>
<dbReference type="PANTHER" id="PTHR46229:SF2">
    <property type="entry name" value="BOLA-LIKE PROTEIN 1"/>
    <property type="match status" value="1"/>
</dbReference>
<dbReference type="STRING" id="1150626.PHAMO_300015"/>
<dbReference type="Proteomes" id="UP000004169">
    <property type="component" value="Unassembled WGS sequence"/>
</dbReference>
<reference evidence="3 4" key="1">
    <citation type="journal article" date="2012" name="J. Bacteriol.">
        <title>Draft Genome Sequence of the Purple Photosynthetic Bacterium Phaeospirillum molischianum DSM120, a Particularly Versatile Bacterium.</title>
        <authorList>
            <person name="Duquesne K."/>
            <person name="Prima V."/>
            <person name="Ji B."/>
            <person name="Rouy Z."/>
            <person name="Medigue C."/>
            <person name="Talla E."/>
            <person name="Sturgis J.N."/>
        </authorList>
    </citation>
    <scope>NUCLEOTIDE SEQUENCE [LARGE SCALE GENOMIC DNA]</scope>
    <source>
        <strain evidence="4">DSM120</strain>
    </source>
</reference>
<dbReference type="PANTHER" id="PTHR46229">
    <property type="entry name" value="BOLA TRANSCRIPTION REGULATOR"/>
    <property type="match status" value="1"/>
</dbReference>
<proteinExistence type="inferred from homology"/>
<dbReference type="RefSeq" id="WP_002729597.1">
    <property type="nucleotide sequence ID" value="NZ_CAHP01000024.1"/>
</dbReference>
<evidence type="ECO:0000313" key="4">
    <source>
        <dbReference type="Proteomes" id="UP000004169"/>
    </source>
</evidence>
<evidence type="ECO:0000256" key="1">
    <source>
        <dbReference type="ARBA" id="ARBA00005578"/>
    </source>
</evidence>
<dbReference type="InterPro" id="IPR036065">
    <property type="entry name" value="BolA-like_sf"/>
</dbReference>
<evidence type="ECO:0000256" key="2">
    <source>
        <dbReference type="RuleBase" id="RU003860"/>
    </source>
</evidence>
<organism evidence="3 4">
    <name type="scientific">Magnetospirillum molischianum DSM 120</name>
    <dbReference type="NCBI Taxonomy" id="1150626"/>
    <lineage>
        <taxon>Bacteria</taxon>
        <taxon>Pseudomonadati</taxon>
        <taxon>Pseudomonadota</taxon>
        <taxon>Alphaproteobacteria</taxon>
        <taxon>Rhodospirillales</taxon>
        <taxon>Rhodospirillaceae</taxon>
        <taxon>Magnetospirillum</taxon>
    </lineage>
</organism>
<protein>
    <recommendedName>
        <fullName evidence="5">BolA family transcriptional regulator</fullName>
    </recommendedName>
</protein>
<comment type="caution">
    <text evidence="3">The sequence shown here is derived from an EMBL/GenBank/DDBJ whole genome shotgun (WGS) entry which is preliminary data.</text>
</comment>
<dbReference type="Pfam" id="PF01722">
    <property type="entry name" value="BolA"/>
    <property type="match status" value="1"/>
</dbReference>
<dbReference type="AlphaFoldDB" id="H8FUI4"/>
<keyword evidence="4" id="KW-1185">Reference proteome</keyword>
<gene>
    <name evidence="3" type="ORF">PHAMO_300015</name>
</gene>
<dbReference type="Gene3D" id="3.30.300.90">
    <property type="entry name" value="BolA-like"/>
    <property type="match status" value="1"/>
</dbReference>
<dbReference type="InterPro" id="IPR002634">
    <property type="entry name" value="BolA"/>
</dbReference>
<dbReference type="OrthoDB" id="9796738at2"/>
<comment type="similarity">
    <text evidence="1 2">Belongs to the BolA/IbaG family.</text>
</comment>